<protein>
    <submittedName>
        <fullName evidence="10">ATP-binding cassette, subfamily B</fullName>
    </submittedName>
</protein>
<dbReference type="AlphaFoldDB" id="A0A1W1XV50"/>
<dbReference type="Proteomes" id="UP000192468">
    <property type="component" value="Unassembled WGS sequence"/>
</dbReference>
<gene>
    <name evidence="10" type="ORF">SAMN02745134_03315</name>
</gene>
<evidence type="ECO:0000256" key="6">
    <source>
        <dbReference type="ARBA" id="ARBA00023136"/>
    </source>
</evidence>
<dbReference type="InterPro" id="IPR003439">
    <property type="entry name" value="ABC_transporter-like_ATP-bd"/>
</dbReference>
<evidence type="ECO:0000313" key="10">
    <source>
        <dbReference type="EMBL" id="SMC27839.1"/>
    </source>
</evidence>
<dbReference type="Pfam" id="PF00005">
    <property type="entry name" value="ABC_tran"/>
    <property type="match status" value="1"/>
</dbReference>
<evidence type="ECO:0000256" key="1">
    <source>
        <dbReference type="ARBA" id="ARBA00004651"/>
    </source>
</evidence>
<dbReference type="STRING" id="1121291.SAMN02745134_03315"/>
<evidence type="ECO:0000256" key="4">
    <source>
        <dbReference type="ARBA" id="ARBA00022840"/>
    </source>
</evidence>
<evidence type="ECO:0000256" key="5">
    <source>
        <dbReference type="ARBA" id="ARBA00022989"/>
    </source>
</evidence>
<reference evidence="10 11" key="1">
    <citation type="submission" date="2017-04" db="EMBL/GenBank/DDBJ databases">
        <authorList>
            <person name="Afonso C.L."/>
            <person name="Miller P.J."/>
            <person name="Scott M.A."/>
            <person name="Spackman E."/>
            <person name="Goraichik I."/>
            <person name="Dimitrov K.M."/>
            <person name="Suarez D.L."/>
            <person name="Swayne D.E."/>
        </authorList>
    </citation>
    <scope>NUCLEOTIDE SEQUENCE [LARGE SCALE GENOMIC DNA]</scope>
    <source>
        <strain evidence="10 11">DSM 12555</strain>
    </source>
</reference>
<dbReference type="InterPro" id="IPR036640">
    <property type="entry name" value="ABC1_TM_sf"/>
</dbReference>
<evidence type="ECO:0000256" key="7">
    <source>
        <dbReference type="SAM" id="Phobius"/>
    </source>
</evidence>
<dbReference type="GO" id="GO:0140359">
    <property type="term" value="F:ABC-type transporter activity"/>
    <property type="evidence" value="ECO:0007669"/>
    <property type="project" value="InterPro"/>
</dbReference>
<dbReference type="PROSITE" id="PS50929">
    <property type="entry name" value="ABC_TM1F"/>
    <property type="match status" value="1"/>
</dbReference>
<dbReference type="InterPro" id="IPR027417">
    <property type="entry name" value="P-loop_NTPase"/>
</dbReference>
<evidence type="ECO:0000256" key="3">
    <source>
        <dbReference type="ARBA" id="ARBA00022741"/>
    </source>
</evidence>
<organism evidence="10 11">
    <name type="scientific">Clostridium acidisoli DSM 12555</name>
    <dbReference type="NCBI Taxonomy" id="1121291"/>
    <lineage>
        <taxon>Bacteria</taxon>
        <taxon>Bacillati</taxon>
        <taxon>Bacillota</taxon>
        <taxon>Clostridia</taxon>
        <taxon>Eubacteriales</taxon>
        <taxon>Clostridiaceae</taxon>
        <taxon>Clostridium</taxon>
    </lineage>
</organism>
<dbReference type="PANTHER" id="PTHR24221:SF654">
    <property type="entry name" value="ATP-BINDING CASSETTE SUB-FAMILY B MEMBER 6"/>
    <property type="match status" value="1"/>
</dbReference>
<name>A0A1W1XV50_9CLOT</name>
<comment type="subcellular location">
    <subcellularLocation>
        <location evidence="1">Cell membrane</location>
        <topology evidence="1">Multi-pass membrane protein</topology>
    </subcellularLocation>
</comment>
<feature type="transmembrane region" description="Helical" evidence="7">
    <location>
        <begin position="65"/>
        <end position="83"/>
    </location>
</feature>
<feature type="transmembrane region" description="Helical" evidence="7">
    <location>
        <begin position="27"/>
        <end position="53"/>
    </location>
</feature>
<keyword evidence="3" id="KW-0547">Nucleotide-binding</keyword>
<dbReference type="GO" id="GO:0005524">
    <property type="term" value="F:ATP binding"/>
    <property type="evidence" value="ECO:0007669"/>
    <property type="project" value="UniProtKB-KW"/>
</dbReference>
<dbReference type="EMBL" id="FWXH01000020">
    <property type="protein sequence ID" value="SMC27839.1"/>
    <property type="molecule type" value="Genomic_DNA"/>
</dbReference>
<dbReference type="CDD" id="cd03228">
    <property type="entry name" value="ABCC_MRP_Like"/>
    <property type="match status" value="1"/>
</dbReference>
<dbReference type="OrthoDB" id="2328604at2"/>
<dbReference type="GO" id="GO:0016887">
    <property type="term" value="F:ATP hydrolysis activity"/>
    <property type="evidence" value="ECO:0007669"/>
    <property type="project" value="InterPro"/>
</dbReference>
<dbReference type="InterPro" id="IPR039421">
    <property type="entry name" value="Type_1_exporter"/>
</dbReference>
<dbReference type="PANTHER" id="PTHR24221">
    <property type="entry name" value="ATP-BINDING CASSETTE SUB-FAMILY B"/>
    <property type="match status" value="1"/>
</dbReference>
<dbReference type="InterPro" id="IPR003593">
    <property type="entry name" value="AAA+_ATPase"/>
</dbReference>
<dbReference type="RefSeq" id="WP_084117340.1">
    <property type="nucleotide sequence ID" value="NZ_FWXH01000020.1"/>
</dbReference>
<keyword evidence="2 7" id="KW-0812">Transmembrane</keyword>
<evidence type="ECO:0000256" key="2">
    <source>
        <dbReference type="ARBA" id="ARBA00022692"/>
    </source>
</evidence>
<proteinExistence type="predicted"/>
<dbReference type="SUPFAM" id="SSF90123">
    <property type="entry name" value="ABC transporter transmembrane region"/>
    <property type="match status" value="1"/>
</dbReference>
<feature type="domain" description="ABC transporter" evidence="8">
    <location>
        <begin position="356"/>
        <end position="596"/>
    </location>
</feature>
<dbReference type="Gene3D" id="1.20.1560.10">
    <property type="entry name" value="ABC transporter type 1, transmembrane domain"/>
    <property type="match status" value="1"/>
</dbReference>
<dbReference type="SMART" id="SM00382">
    <property type="entry name" value="AAA"/>
    <property type="match status" value="1"/>
</dbReference>
<evidence type="ECO:0000259" key="9">
    <source>
        <dbReference type="PROSITE" id="PS50929"/>
    </source>
</evidence>
<sequence length="609" mass="69871">MDKKNYSVFKNTIFTHKYILQDYKVKYLLGAVIVVLSNIFTTFMLTLLPAYAVKLLTEESSVSQILLKLTCYCLILYTVTIFYKRIEISLNNEVDTIRMFKCLDYYDNIMMTNYQNIDTSKGREIFNAGIDSYMDDFHQGFTHMISDFRTLLQGILGLIVYCIFIAKINILVSVILILVSSISVIVNILDEKWINKNKEKWFKIDTKLKYLSRESISLKNAKDVRLHNIKNWFMDTFEYLIGLRQKWSEKELRIYYLVNISERSLAAVKYAIAYFVVFNKVKSGLDISQFIMAIGLILGVNGWITSIFDSIKYLQLNNVTVNNSRTAVEMDDVNSENNDGLSNTYKQIPKEKTHELRFENVSFCFPGSKTKTFDKFNLTIHRGEKLALVGVNGAGKTTLVKLICGLYKPTEGKIYLDGVDISTYKREDYFKVISVVFQDFQVLALSIAENISGCIKEKTDYDKVNKCIELSGLSDRVGKLTNGVNTNMLKELDDDGVVFSGGQTQKLMLARCLYKDSPIIILDEPTSALDALAESEMYEKYSSLINDKTSVFISHRLSSTKFCHRIIMLNHGKIIEEGTHDELLKKNGEYAKMFNIQASYYKEEEPKVV</sequence>
<keyword evidence="4 10" id="KW-0067">ATP-binding</keyword>
<accession>A0A1W1XV50</accession>
<dbReference type="GO" id="GO:0034040">
    <property type="term" value="F:ATPase-coupled lipid transmembrane transporter activity"/>
    <property type="evidence" value="ECO:0007669"/>
    <property type="project" value="TreeGrafter"/>
</dbReference>
<keyword evidence="11" id="KW-1185">Reference proteome</keyword>
<dbReference type="PROSITE" id="PS50893">
    <property type="entry name" value="ABC_TRANSPORTER_2"/>
    <property type="match status" value="1"/>
</dbReference>
<feature type="domain" description="ABC transmembrane type-1" evidence="9">
    <location>
        <begin position="139"/>
        <end position="316"/>
    </location>
</feature>
<evidence type="ECO:0000313" key="11">
    <source>
        <dbReference type="Proteomes" id="UP000192468"/>
    </source>
</evidence>
<dbReference type="SUPFAM" id="SSF52540">
    <property type="entry name" value="P-loop containing nucleoside triphosphate hydrolases"/>
    <property type="match status" value="1"/>
</dbReference>
<dbReference type="Gene3D" id="3.40.50.300">
    <property type="entry name" value="P-loop containing nucleotide triphosphate hydrolases"/>
    <property type="match status" value="1"/>
</dbReference>
<keyword evidence="6 7" id="KW-0472">Membrane</keyword>
<evidence type="ECO:0000259" key="8">
    <source>
        <dbReference type="PROSITE" id="PS50893"/>
    </source>
</evidence>
<keyword evidence="5 7" id="KW-1133">Transmembrane helix</keyword>
<dbReference type="InterPro" id="IPR011527">
    <property type="entry name" value="ABC1_TM_dom"/>
</dbReference>
<dbReference type="GO" id="GO:0005886">
    <property type="term" value="C:plasma membrane"/>
    <property type="evidence" value="ECO:0007669"/>
    <property type="project" value="UniProtKB-SubCell"/>
</dbReference>